<feature type="coiled-coil region" evidence="1">
    <location>
        <begin position="207"/>
        <end position="234"/>
    </location>
</feature>
<reference evidence="3 4" key="1">
    <citation type="submission" date="2019-04" db="EMBL/GenBank/DDBJ databases">
        <authorList>
            <person name="Feng G."/>
            <person name="Zhang J."/>
            <person name="Zhu H."/>
        </authorList>
    </citation>
    <scope>NUCLEOTIDE SEQUENCE [LARGE SCALE GENOMIC DNA]</scope>
    <source>
        <strain evidence="3 4">92R-1</strain>
    </source>
</reference>
<comment type="caution">
    <text evidence="3">The sequence shown here is derived from an EMBL/GenBank/DDBJ whole genome shotgun (WGS) entry which is preliminary data.</text>
</comment>
<accession>A0A4Z0P2F0</accession>
<gene>
    <name evidence="3" type="ORF">EU556_20030</name>
</gene>
<name>A0A4Z0P2F0_9BACT</name>
<evidence type="ECO:0000256" key="2">
    <source>
        <dbReference type="SAM" id="MobiDB-lite"/>
    </source>
</evidence>
<dbReference type="Proteomes" id="UP000298337">
    <property type="component" value="Unassembled WGS sequence"/>
</dbReference>
<dbReference type="AlphaFoldDB" id="A0A4Z0P2F0"/>
<dbReference type="RefSeq" id="WP_135435905.1">
    <property type="nucleotide sequence ID" value="NZ_SRLA01000004.1"/>
</dbReference>
<dbReference type="OrthoDB" id="894407at2"/>
<dbReference type="EMBL" id="SRLA01000004">
    <property type="protein sequence ID" value="TGE05592.1"/>
    <property type="molecule type" value="Genomic_DNA"/>
</dbReference>
<evidence type="ECO:0000313" key="3">
    <source>
        <dbReference type="EMBL" id="TGE05592.1"/>
    </source>
</evidence>
<evidence type="ECO:0000313" key="4">
    <source>
        <dbReference type="Proteomes" id="UP000298337"/>
    </source>
</evidence>
<feature type="compositionally biased region" description="Basic and acidic residues" evidence="2">
    <location>
        <begin position="264"/>
        <end position="284"/>
    </location>
</feature>
<keyword evidence="4" id="KW-1185">Reference proteome</keyword>
<feature type="region of interest" description="Disordered" evidence="2">
    <location>
        <begin position="262"/>
        <end position="284"/>
    </location>
</feature>
<evidence type="ECO:0000256" key="1">
    <source>
        <dbReference type="SAM" id="Coils"/>
    </source>
</evidence>
<protein>
    <submittedName>
        <fullName evidence="3">Uncharacterized protein</fullName>
    </submittedName>
</protein>
<organism evidence="3 4">
    <name type="scientific">Hymenobacter fodinae</name>
    <dbReference type="NCBI Taxonomy" id="2510796"/>
    <lineage>
        <taxon>Bacteria</taxon>
        <taxon>Pseudomonadati</taxon>
        <taxon>Bacteroidota</taxon>
        <taxon>Cytophagia</taxon>
        <taxon>Cytophagales</taxon>
        <taxon>Hymenobacteraceae</taxon>
        <taxon>Hymenobacter</taxon>
    </lineage>
</organism>
<proteinExistence type="predicted"/>
<keyword evidence="1" id="KW-0175">Coiled coil</keyword>
<sequence>MPTDQTSHSDRVAQHPALALRLARRQGALTPEIARTSPQISGLSRQAPEATSEALSNLLTFAAAQLNVVRNLTNVQIALLTMDLMKRYYYWRLDEFIVMLREGIAGRLGEKNRILDRFDAQVVGQWCIAYEEQIQAGVMETDAKNQLASYAAIESGRALNNDMFRAYTRLALETRTDEELQEGIAWFERHPEAPEAALKIEVAREVVASRQLEVKKQAERIEEARAKARALIGEYDAANYPAPDLEAEAVKHFAAAKGIPKASDVLKPEPPKMEVVHRQDPNAA</sequence>